<organism evidence="1 2">
    <name type="scientific">Mesorhizobium loti R88b</name>
    <dbReference type="NCBI Taxonomy" id="935548"/>
    <lineage>
        <taxon>Bacteria</taxon>
        <taxon>Pseudomonadati</taxon>
        <taxon>Pseudomonadota</taxon>
        <taxon>Alphaproteobacteria</taxon>
        <taxon>Hyphomicrobiales</taxon>
        <taxon>Phyllobacteriaceae</taxon>
        <taxon>Mesorhizobium</taxon>
    </lineage>
</organism>
<reference evidence="1 2" key="1">
    <citation type="submission" date="2018-10" db="EMBL/GenBank/DDBJ databases">
        <authorList>
            <person name="Perry B.J."/>
            <person name="Sullivan J.T."/>
            <person name="Murphy R.J.T."/>
            <person name="Ramsay J.P."/>
            <person name="Ronson C.W."/>
        </authorList>
    </citation>
    <scope>NUCLEOTIDE SEQUENCE [LARGE SCALE GENOMIC DNA]</scope>
    <source>
        <strain evidence="1 2">R88b</strain>
    </source>
</reference>
<dbReference type="Proteomes" id="UP000503017">
    <property type="component" value="Chromosome"/>
</dbReference>
<protein>
    <submittedName>
        <fullName evidence="1">Uncharacterized protein</fullName>
    </submittedName>
</protein>
<name>A0A6M7WP46_RHILI</name>
<sequence length="61" mass="6592">MKECLVAGIWDGLARVAFGRGCRPYIKALLAAQTAIGHECEAVTAIICECFIFAAEYGRGR</sequence>
<accession>A0A6M7WP46</accession>
<proteinExistence type="predicted"/>
<dbReference type="AlphaFoldDB" id="A0A6M7WP46"/>
<dbReference type="EMBL" id="CP033367">
    <property type="protein sequence ID" value="QKD04162.1"/>
    <property type="molecule type" value="Genomic_DNA"/>
</dbReference>
<evidence type="ECO:0000313" key="1">
    <source>
        <dbReference type="EMBL" id="QKD04162.1"/>
    </source>
</evidence>
<gene>
    <name evidence="1" type="ORF">EB235_23975</name>
</gene>
<evidence type="ECO:0000313" key="2">
    <source>
        <dbReference type="Proteomes" id="UP000503017"/>
    </source>
</evidence>